<dbReference type="PIRSF" id="PIRSF017082">
    <property type="entry name" value="YflP"/>
    <property type="match status" value="1"/>
</dbReference>
<evidence type="ECO:0000313" key="4">
    <source>
        <dbReference type="Proteomes" id="UP000282957"/>
    </source>
</evidence>
<dbReference type="EMBL" id="SACL01000010">
    <property type="protein sequence ID" value="RVT91637.1"/>
    <property type="molecule type" value="Genomic_DNA"/>
</dbReference>
<comment type="caution">
    <text evidence="3">The sequence shown here is derived from an EMBL/GenBank/DDBJ whole genome shotgun (WGS) entry which is preliminary data.</text>
</comment>
<sequence length="322" mass="34166">MLRYVLALALAAQTFVHPARAEYPDRPIRIIVPWAAGGNVDIIGRGVAQALAEQLGQPVYVENQAGASGTVGAGNVARSAPDGHTLLFNSVVQTFIDALLPSVPYRPEQDFAPVGQVSAVPFLLVANPRTPFEDVPGFVRWAREQRQGVSYGSAGVGSTNHLAAALFASLSGLDLQHVPYRGSSLAVLDVSSGQIPILFDATTGVSAGIRGGLLKPIAMTSARRSSFYPDLPTFAESGYPDMVFSTWHGLFAPSGVPAPVLQRLSDALRQVTQAPEFRRRLEDAGAEVVFSRPAEFLAFSQAERARWTGIIRASGATASGNN</sequence>
<evidence type="ECO:0000256" key="1">
    <source>
        <dbReference type="ARBA" id="ARBA00006987"/>
    </source>
</evidence>
<dbReference type="InterPro" id="IPR005064">
    <property type="entry name" value="BUG"/>
</dbReference>
<evidence type="ECO:0000313" key="3">
    <source>
        <dbReference type="EMBL" id="RVT91637.1"/>
    </source>
</evidence>
<comment type="similarity">
    <text evidence="1">Belongs to the UPF0065 (bug) family.</text>
</comment>
<keyword evidence="2" id="KW-0732">Signal</keyword>
<feature type="chain" id="PRO_5019459561" evidence="2">
    <location>
        <begin position="22"/>
        <end position="322"/>
    </location>
</feature>
<accession>A0A437M1S2</accession>
<dbReference type="Gene3D" id="3.40.190.150">
    <property type="entry name" value="Bordetella uptake gene, domain 1"/>
    <property type="match status" value="1"/>
</dbReference>
<protein>
    <submittedName>
        <fullName evidence="3">Tripartite tricarboxylate transporter substrate binding protein</fullName>
    </submittedName>
</protein>
<reference evidence="3 4" key="1">
    <citation type="submission" date="2019-01" db="EMBL/GenBank/DDBJ databases">
        <authorList>
            <person name="Chen W.-M."/>
        </authorList>
    </citation>
    <scope>NUCLEOTIDE SEQUENCE [LARGE SCALE GENOMIC DNA]</scope>
    <source>
        <strain evidence="3 4">CCP-6</strain>
    </source>
</reference>
<dbReference type="PANTHER" id="PTHR42928:SF5">
    <property type="entry name" value="BLR1237 PROTEIN"/>
    <property type="match status" value="1"/>
</dbReference>
<proteinExistence type="inferred from homology"/>
<dbReference type="OrthoDB" id="9780943at2"/>
<dbReference type="Gene3D" id="3.40.190.10">
    <property type="entry name" value="Periplasmic binding protein-like II"/>
    <property type="match status" value="1"/>
</dbReference>
<dbReference type="InterPro" id="IPR042100">
    <property type="entry name" value="Bug_dom1"/>
</dbReference>
<name>A0A437M1S2_9PROT</name>
<dbReference type="Pfam" id="PF03401">
    <property type="entry name" value="TctC"/>
    <property type="match status" value="1"/>
</dbReference>
<dbReference type="Proteomes" id="UP000282957">
    <property type="component" value="Unassembled WGS sequence"/>
</dbReference>
<gene>
    <name evidence="3" type="ORF">EOD42_21995</name>
</gene>
<dbReference type="SUPFAM" id="SSF53850">
    <property type="entry name" value="Periplasmic binding protein-like II"/>
    <property type="match status" value="1"/>
</dbReference>
<feature type="signal peptide" evidence="2">
    <location>
        <begin position="1"/>
        <end position="21"/>
    </location>
</feature>
<dbReference type="PANTHER" id="PTHR42928">
    <property type="entry name" value="TRICARBOXYLATE-BINDING PROTEIN"/>
    <property type="match status" value="1"/>
</dbReference>
<dbReference type="CDD" id="cd07012">
    <property type="entry name" value="PBP2_Bug_TTT"/>
    <property type="match status" value="1"/>
</dbReference>
<organism evidence="3 4">
    <name type="scientific">Rhodovarius crocodyli</name>
    <dbReference type="NCBI Taxonomy" id="1979269"/>
    <lineage>
        <taxon>Bacteria</taxon>
        <taxon>Pseudomonadati</taxon>
        <taxon>Pseudomonadota</taxon>
        <taxon>Alphaproteobacteria</taxon>
        <taxon>Acetobacterales</taxon>
        <taxon>Roseomonadaceae</taxon>
        <taxon>Rhodovarius</taxon>
    </lineage>
</organism>
<evidence type="ECO:0000256" key="2">
    <source>
        <dbReference type="SAM" id="SignalP"/>
    </source>
</evidence>
<dbReference type="RefSeq" id="WP_127789741.1">
    <property type="nucleotide sequence ID" value="NZ_SACL01000010.1"/>
</dbReference>
<keyword evidence="4" id="KW-1185">Reference proteome</keyword>
<dbReference type="AlphaFoldDB" id="A0A437M1S2"/>